<name>M0LV80_NATLA</name>
<organism evidence="2 3">
    <name type="scientific">Natronobacterium lacisalsi AJ5</name>
    <dbReference type="NCBI Taxonomy" id="358396"/>
    <lineage>
        <taxon>Archaea</taxon>
        <taxon>Methanobacteriati</taxon>
        <taxon>Methanobacteriota</taxon>
        <taxon>Stenosarchaea group</taxon>
        <taxon>Halobacteria</taxon>
        <taxon>Halobacteriales</taxon>
        <taxon>Natrialbaceae</taxon>
        <taxon>Natronobacterium</taxon>
    </lineage>
</organism>
<protein>
    <submittedName>
        <fullName evidence="2">Bifunctional molybdopterin-guanine dinucleotide biosynthesis protein MobB/MoaE</fullName>
    </submittedName>
    <submittedName>
        <fullName evidence="1">Molybdopterin synthase</fullName>
    </submittedName>
</protein>
<dbReference type="EMBL" id="AOLZ01000013">
    <property type="protein sequence ID" value="EMA37048.1"/>
    <property type="molecule type" value="Genomic_DNA"/>
</dbReference>
<dbReference type="GO" id="GO:0006777">
    <property type="term" value="P:Mo-molybdopterin cofactor biosynthetic process"/>
    <property type="evidence" value="ECO:0007669"/>
    <property type="project" value="InterPro"/>
</dbReference>
<dbReference type="eggNOG" id="arCOG00533">
    <property type="taxonomic scope" value="Archaea"/>
</dbReference>
<keyword evidence="3" id="KW-1185">Reference proteome</keyword>
<evidence type="ECO:0000313" key="2">
    <source>
        <dbReference type="EMBL" id="EMA37048.1"/>
    </source>
</evidence>
<dbReference type="PANTHER" id="PTHR23404">
    <property type="entry name" value="MOLYBDOPTERIN SYNTHASE RELATED"/>
    <property type="match status" value="1"/>
</dbReference>
<dbReference type="NCBIfam" id="NF011061">
    <property type="entry name" value="PRK14493.1"/>
    <property type="match status" value="1"/>
</dbReference>
<dbReference type="Proteomes" id="UP000186547">
    <property type="component" value="Chromosome"/>
</dbReference>
<sequence>MHVLGIIDRGADGDAVERAVDRVVDRLSRTGRVGVVRYDATIADGTPVQARDDGGSVALGGDVTYDLGADGDWMATGTGLTVQDALDRLAIDCDYAVVVGVSQLRYPSIAVGPEATEADGDDSRLAVIDAPADLETAFPAPDQGEETDDGLVAALEATEPYETLGSLVEHVKRSPKAERSGAIATFTGRVRAKDAEDDARTEYLEFEKYEGVADERMATIERELEDRDGVLEVELYHRTGVVEDGEDIVFVVVLAGHREEAFRTVEDGINRLKDEVPLFKKEVTVEEEFWVHDRS</sequence>
<dbReference type="SUPFAM" id="SSF54690">
    <property type="entry name" value="Molybdopterin synthase subunit MoaE"/>
    <property type="match status" value="1"/>
</dbReference>
<dbReference type="GeneID" id="30920893"/>
<reference evidence="2 3" key="2">
    <citation type="journal article" date="2014" name="PLoS Genet.">
        <title>Phylogenetically driven sequencing of extremely halophilic archaea reveals strategies for static and dynamic osmo-response.</title>
        <authorList>
            <person name="Becker E.A."/>
            <person name="Seitzer P.M."/>
            <person name="Tritt A."/>
            <person name="Larsen D."/>
            <person name="Krusor M."/>
            <person name="Yao A.I."/>
            <person name="Wu D."/>
            <person name="Madern D."/>
            <person name="Eisen J.A."/>
            <person name="Darling A.E."/>
            <person name="Facciotti M.T."/>
        </authorList>
    </citation>
    <scope>NUCLEOTIDE SEQUENCE [LARGE SCALE GENOMIC DNA]</scope>
    <source>
        <strain evidence="2 3">AJ5</strain>
    </source>
</reference>
<dbReference type="InterPro" id="IPR003448">
    <property type="entry name" value="Mopterin_biosynth_MoaE"/>
</dbReference>
<dbReference type="PATRIC" id="fig|358396.7.peg.482"/>
<proteinExistence type="predicted"/>
<gene>
    <name evidence="2" type="ORF">C445_02371</name>
    <name evidence="1" type="ORF">CHINAEXTREME_07175</name>
</gene>
<evidence type="ECO:0000313" key="1">
    <source>
        <dbReference type="EMBL" id="APW97570.1"/>
    </source>
</evidence>
<dbReference type="Proteomes" id="UP000011555">
    <property type="component" value="Unassembled WGS sequence"/>
</dbReference>
<reference evidence="1 4" key="1">
    <citation type="journal article" date="2011" name="J. Bacteriol.">
        <title>Genome sequence of Halobiforma lacisalsi AJ5, an extremely halophilic archaeon which harbors a bop gene.</title>
        <authorList>
            <person name="Jiang X."/>
            <person name="Wang S."/>
            <person name="Cheng H."/>
            <person name="Huo Y."/>
            <person name="Zhang X."/>
            <person name="Zhu X."/>
            <person name="Han X."/>
            <person name="Ni P."/>
            <person name="Wu M."/>
        </authorList>
    </citation>
    <scope>NUCLEOTIDE SEQUENCE [LARGE SCALE GENOMIC DNA]</scope>
    <source>
        <strain evidence="1 4">AJ5</strain>
    </source>
</reference>
<evidence type="ECO:0000313" key="3">
    <source>
        <dbReference type="Proteomes" id="UP000011555"/>
    </source>
</evidence>
<dbReference type="STRING" id="358396.CHINAEXTREME_07175"/>
<dbReference type="AlphaFoldDB" id="M0LV80"/>
<dbReference type="InterPro" id="IPR036563">
    <property type="entry name" value="MoaE_sf"/>
</dbReference>
<dbReference type="EMBL" id="CP019285">
    <property type="protein sequence ID" value="APW97570.1"/>
    <property type="molecule type" value="Genomic_DNA"/>
</dbReference>
<accession>M0LV80</accession>
<reference evidence="1" key="3">
    <citation type="submission" date="2017-01" db="EMBL/GenBank/DDBJ databases">
        <authorList>
            <person name="Mah S.A."/>
            <person name="Swanson W.J."/>
            <person name="Moy G.W."/>
            <person name="Vacquier V.D."/>
        </authorList>
    </citation>
    <scope>NUCLEOTIDE SEQUENCE</scope>
    <source>
        <strain evidence="1">AJ5</strain>
    </source>
</reference>
<dbReference type="Pfam" id="PF02391">
    <property type="entry name" value="MoaE"/>
    <property type="match status" value="1"/>
</dbReference>
<dbReference type="Gene3D" id="3.90.1170.40">
    <property type="entry name" value="Molybdopterin biosynthesis MoaE subunit"/>
    <property type="match status" value="1"/>
</dbReference>
<dbReference type="KEGG" id="hlc:CHINAEXTREME07175"/>
<evidence type="ECO:0000313" key="4">
    <source>
        <dbReference type="Proteomes" id="UP000186547"/>
    </source>
</evidence>
<dbReference type="RefSeq" id="WP_007140228.1">
    <property type="nucleotide sequence ID" value="NZ_AOLZ01000013.1"/>
</dbReference>
<dbReference type="CDD" id="cd00756">
    <property type="entry name" value="MoaE"/>
    <property type="match status" value="1"/>
</dbReference>